<dbReference type="InterPro" id="IPR036287">
    <property type="entry name" value="Rv1873-like_sf"/>
</dbReference>
<comment type="caution">
    <text evidence="1">The sequence shown here is derived from an EMBL/GenBank/DDBJ whole genome shotgun (WGS) entry which is preliminary data.</text>
</comment>
<accession>A0ABV1FTU5</accession>
<proteinExistence type="predicted"/>
<evidence type="ECO:0000313" key="1">
    <source>
        <dbReference type="EMBL" id="MEQ2487780.1"/>
    </source>
</evidence>
<dbReference type="EMBL" id="JBBNFP010000082">
    <property type="protein sequence ID" value="MEQ2487780.1"/>
    <property type="molecule type" value="Genomic_DNA"/>
</dbReference>
<dbReference type="SUPFAM" id="SSF140736">
    <property type="entry name" value="Rv1873-like"/>
    <property type="match status" value="1"/>
</dbReference>
<organism evidence="1 2">
    <name type="scientific">Hallella faecis</name>
    <dbReference type="NCBI Taxonomy" id="2841596"/>
    <lineage>
        <taxon>Bacteria</taxon>
        <taxon>Pseudomonadati</taxon>
        <taxon>Bacteroidota</taxon>
        <taxon>Bacteroidia</taxon>
        <taxon>Bacteroidales</taxon>
        <taxon>Prevotellaceae</taxon>
        <taxon>Hallella</taxon>
    </lineage>
</organism>
<evidence type="ECO:0000313" key="2">
    <source>
        <dbReference type="Proteomes" id="UP001487296"/>
    </source>
</evidence>
<protein>
    <submittedName>
        <fullName evidence="1">DUF1810 domain-containing protein</fullName>
    </submittedName>
</protein>
<reference evidence="1 2" key="1">
    <citation type="submission" date="2024-04" db="EMBL/GenBank/DDBJ databases">
        <title>Human intestinal bacterial collection.</title>
        <authorList>
            <person name="Pauvert C."/>
            <person name="Hitch T.C.A."/>
            <person name="Clavel T."/>
        </authorList>
    </citation>
    <scope>NUCLEOTIDE SEQUENCE [LARGE SCALE GENOMIC DNA]</scope>
    <source>
        <strain evidence="1 2">CLA-AA-H145</strain>
    </source>
</reference>
<sequence>MENISLDGDRCYNLERFLTAHQYNYENALREITDGRKRTHWIWFIFPQLAVLGRSANAKYYGISGYDEAEAYLEHPILGARLREITMALLQNRGESAVDIFGDIDAVKVRSCITLFDAVSPDDIFQEVLDAFYGGTYDKKTLDFM</sequence>
<name>A0ABV1FTU5_9BACT</name>
<dbReference type="InterPro" id="IPR014937">
    <property type="entry name" value="DUF1810"/>
</dbReference>
<dbReference type="Proteomes" id="UP001487296">
    <property type="component" value="Unassembled WGS sequence"/>
</dbReference>
<dbReference type="PIRSF" id="PIRSF008546">
    <property type="entry name" value="UCP008546"/>
    <property type="match status" value="1"/>
</dbReference>
<gene>
    <name evidence="1" type="ORF">AAAT34_12115</name>
</gene>
<dbReference type="Gene3D" id="1.25.40.380">
    <property type="entry name" value="Protein of unknown function DUF1810"/>
    <property type="match status" value="1"/>
</dbReference>
<keyword evidence="2" id="KW-1185">Reference proteome</keyword>
<dbReference type="RefSeq" id="WP_317192674.1">
    <property type="nucleotide sequence ID" value="NZ_JAHKBE010000086.1"/>
</dbReference>
<dbReference type="Pfam" id="PF08837">
    <property type="entry name" value="DUF1810"/>
    <property type="match status" value="1"/>
</dbReference>